<dbReference type="InterPro" id="IPR001062">
    <property type="entry name" value="Transcrpt_antiterm_NusG"/>
</dbReference>
<dbReference type="GO" id="GO:0005829">
    <property type="term" value="C:cytosol"/>
    <property type="evidence" value="ECO:0007669"/>
    <property type="project" value="UniProtKB-ARBA"/>
</dbReference>
<dbReference type="Pfam" id="PF02357">
    <property type="entry name" value="NusG"/>
    <property type="match status" value="1"/>
</dbReference>
<protein>
    <submittedName>
        <fullName evidence="7">Transcription antitermination protein NusG</fullName>
    </submittedName>
</protein>
<dbReference type="InterPro" id="IPR036735">
    <property type="entry name" value="NGN_dom_sf"/>
</dbReference>
<dbReference type="CDD" id="cd06091">
    <property type="entry name" value="KOW_NusG"/>
    <property type="match status" value="1"/>
</dbReference>
<dbReference type="Gene3D" id="2.30.30.30">
    <property type="match status" value="1"/>
</dbReference>
<dbReference type="EMBL" id="UOGG01000131">
    <property type="protein sequence ID" value="VAX30852.1"/>
    <property type="molecule type" value="Genomic_DNA"/>
</dbReference>
<organism evidence="7">
    <name type="scientific">hydrothermal vent metagenome</name>
    <dbReference type="NCBI Taxonomy" id="652676"/>
    <lineage>
        <taxon>unclassified sequences</taxon>
        <taxon>metagenomes</taxon>
        <taxon>ecological metagenomes</taxon>
    </lineage>
</organism>
<dbReference type="InterPro" id="IPR008991">
    <property type="entry name" value="Translation_prot_SH3-like_sf"/>
</dbReference>
<dbReference type="InterPro" id="IPR005824">
    <property type="entry name" value="KOW"/>
</dbReference>
<dbReference type="AlphaFoldDB" id="A0A3B1CR85"/>
<dbReference type="SUPFAM" id="SSF82679">
    <property type="entry name" value="N-utilization substance G protein NusG, N-terminal domain"/>
    <property type="match status" value="1"/>
</dbReference>
<feature type="domain" description="NusG-like N-terminal" evidence="5">
    <location>
        <begin position="1"/>
        <end position="108"/>
    </location>
</feature>
<dbReference type="InterPro" id="IPR043425">
    <property type="entry name" value="NusG-like"/>
</dbReference>
<dbReference type="HAMAP" id="MF_00948">
    <property type="entry name" value="NusG"/>
    <property type="match status" value="1"/>
</dbReference>
<dbReference type="InterPro" id="IPR015869">
    <property type="entry name" value="Transcrpt_antiterm_NusG_bac_CS"/>
</dbReference>
<dbReference type="PRINTS" id="PR00338">
    <property type="entry name" value="NUSGTNSCPFCT"/>
</dbReference>
<dbReference type="PANTHER" id="PTHR30265:SF2">
    <property type="entry name" value="TRANSCRIPTION TERMINATION_ANTITERMINATION PROTEIN NUSG"/>
    <property type="match status" value="1"/>
</dbReference>
<dbReference type="InterPro" id="IPR014722">
    <property type="entry name" value="Rib_uL2_dom2"/>
</dbReference>
<keyword evidence="2" id="KW-0889">Transcription antitermination</keyword>
<evidence type="ECO:0000259" key="5">
    <source>
        <dbReference type="SMART" id="SM00738"/>
    </source>
</evidence>
<keyword evidence="1" id="KW-0806">Transcription termination</keyword>
<dbReference type="GO" id="GO:0006353">
    <property type="term" value="P:DNA-templated transcription termination"/>
    <property type="evidence" value="ECO:0007669"/>
    <property type="project" value="UniProtKB-KW"/>
</dbReference>
<reference evidence="7" key="1">
    <citation type="submission" date="2018-06" db="EMBL/GenBank/DDBJ databases">
        <authorList>
            <person name="Zhirakovskaya E."/>
        </authorList>
    </citation>
    <scope>NUCLEOTIDE SEQUENCE</scope>
</reference>
<dbReference type="GO" id="GO:0031564">
    <property type="term" value="P:transcription antitermination"/>
    <property type="evidence" value="ECO:0007669"/>
    <property type="project" value="UniProtKB-KW"/>
</dbReference>
<accession>A0A3B1CR85</accession>
<evidence type="ECO:0000256" key="1">
    <source>
        <dbReference type="ARBA" id="ARBA00022472"/>
    </source>
</evidence>
<dbReference type="Gene3D" id="3.30.70.940">
    <property type="entry name" value="NusG, N-terminal domain"/>
    <property type="match status" value="1"/>
</dbReference>
<dbReference type="InterPro" id="IPR006645">
    <property type="entry name" value="NGN-like_dom"/>
</dbReference>
<sequence>MQWYVIHAYSGYERKVKLNLEEQFEHSDCKEQLGEIVVPTEDVVEVRKGKKKISSRKFFPGYILIHCEMTQDLWYLIKNTPKVTGFLGGGGAPVPLSEAEVKVILDQIKGESARPKPKFSFEKGENVRVIDGPFLNFNGVVDEVNPDKGKVKVMVSIFGRATPVELEFPQIERV</sequence>
<evidence type="ECO:0000256" key="4">
    <source>
        <dbReference type="ARBA" id="ARBA00023163"/>
    </source>
</evidence>
<evidence type="ECO:0000256" key="3">
    <source>
        <dbReference type="ARBA" id="ARBA00023015"/>
    </source>
</evidence>
<dbReference type="InterPro" id="IPR047050">
    <property type="entry name" value="NGN"/>
</dbReference>
<evidence type="ECO:0000313" key="7">
    <source>
        <dbReference type="EMBL" id="VAX30852.1"/>
    </source>
</evidence>
<gene>
    <name evidence="7" type="ORF">MNBD_NITROSPINAE05-696</name>
</gene>
<dbReference type="FunFam" id="2.30.30.30:FF:000002">
    <property type="entry name" value="Transcription termination/antitermination factor NusG"/>
    <property type="match status" value="1"/>
</dbReference>
<dbReference type="PANTHER" id="PTHR30265">
    <property type="entry name" value="RHO-INTERACTING TRANSCRIPTION TERMINATION FACTOR NUSG"/>
    <property type="match status" value="1"/>
</dbReference>
<evidence type="ECO:0000256" key="2">
    <source>
        <dbReference type="ARBA" id="ARBA00022814"/>
    </source>
</evidence>
<dbReference type="PROSITE" id="PS01014">
    <property type="entry name" value="NUSG"/>
    <property type="match status" value="1"/>
</dbReference>
<dbReference type="SMART" id="SM00739">
    <property type="entry name" value="KOW"/>
    <property type="match status" value="1"/>
</dbReference>
<dbReference type="CDD" id="cd09891">
    <property type="entry name" value="NGN_Bact_1"/>
    <property type="match status" value="1"/>
</dbReference>
<keyword evidence="4" id="KW-0804">Transcription</keyword>
<dbReference type="Pfam" id="PF00467">
    <property type="entry name" value="KOW"/>
    <property type="match status" value="1"/>
</dbReference>
<evidence type="ECO:0000259" key="6">
    <source>
        <dbReference type="SMART" id="SM00739"/>
    </source>
</evidence>
<dbReference type="SUPFAM" id="SSF50104">
    <property type="entry name" value="Translation proteins SH3-like domain"/>
    <property type="match status" value="1"/>
</dbReference>
<dbReference type="GO" id="GO:0032784">
    <property type="term" value="P:regulation of DNA-templated transcription elongation"/>
    <property type="evidence" value="ECO:0007669"/>
    <property type="project" value="InterPro"/>
</dbReference>
<dbReference type="NCBIfam" id="TIGR00922">
    <property type="entry name" value="nusG"/>
    <property type="match status" value="1"/>
</dbReference>
<dbReference type="GO" id="GO:0006354">
    <property type="term" value="P:DNA-templated transcription elongation"/>
    <property type="evidence" value="ECO:0007669"/>
    <property type="project" value="InterPro"/>
</dbReference>
<feature type="domain" description="KOW" evidence="6">
    <location>
        <begin position="120"/>
        <end position="147"/>
    </location>
</feature>
<keyword evidence="3" id="KW-0805">Transcription regulation</keyword>
<name>A0A3B1CR85_9ZZZZ</name>
<dbReference type="SMART" id="SM00738">
    <property type="entry name" value="NGN"/>
    <property type="match status" value="1"/>
</dbReference>
<proteinExistence type="inferred from homology"/>